<evidence type="ECO:0000256" key="5">
    <source>
        <dbReference type="ARBA" id="ARBA00038052"/>
    </source>
</evidence>
<dbReference type="FunFam" id="3.40.20.10:FF:000018">
    <property type="entry name" value="Coactosin-like 1"/>
    <property type="match status" value="1"/>
</dbReference>
<keyword evidence="2" id="KW-0963">Cytoplasm</keyword>
<dbReference type="EMBL" id="JARQWQ010000103">
    <property type="protein sequence ID" value="KAK2550974.1"/>
    <property type="molecule type" value="Genomic_DNA"/>
</dbReference>
<organism evidence="10 11">
    <name type="scientific">Acropora cervicornis</name>
    <name type="common">Staghorn coral</name>
    <dbReference type="NCBI Taxonomy" id="6130"/>
    <lineage>
        <taxon>Eukaryota</taxon>
        <taxon>Metazoa</taxon>
        <taxon>Cnidaria</taxon>
        <taxon>Anthozoa</taxon>
        <taxon>Hexacorallia</taxon>
        <taxon>Scleractinia</taxon>
        <taxon>Astrocoeniina</taxon>
        <taxon>Acroporidae</taxon>
        <taxon>Acropora</taxon>
    </lineage>
</organism>
<dbReference type="SUPFAM" id="SSF55753">
    <property type="entry name" value="Actin depolymerizing proteins"/>
    <property type="match status" value="2"/>
</dbReference>
<dbReference type="Proteomes" id="UP001249851">
    <property type="component" value="Unassembled WGS sequence"/>
</dbReference>
<evidence type="ECO:0000313" key="11">
    <source>
        <dbReference type="Proteomes" id="UP001249851"/>
    </source>
</evidence>
<reference evidence="10" key="2">
    <citation type="journal article" date="2023" name="Science">
        <title>Genomic signatures of disease resistance in endangered staghorn corals.</title>
        <authorList>
            <person name="Vollmer S.V."/>
            <person name="Selwyn J.D."/>
            <person name="Despard B.A."/>
            <person name="Roesel C.L."/>
        </authorList>
    </citation>
    <scope>NUCLEOTIDE SEQUENCE</scope>
    <source>
        <strain evidence="10">K2</strain>
    </source>
</reference>
<evidence type="ECO:0000259" key="9">
    <source>
        <dbReference type="PROSITE" id="PS51263"/>
    </source>
</evidence>
<gene>
    <name evidence="10" type="ORF">P5673_028187</name>
</gene>
<dbReference type="GO" id="GO:0030864">
    <property type="term" value="C:cortical actin cytoskeleton"/>
    <property type="evidence" value="ECO:0007669"/>
    <property type="project" value="TreeGrafter"/>
</dbReference>
<dbReference type="AlphaFoldDB" id="A0AAD9PY12"/>
<proteinExistence type="inferred from homology"/>
<dbReference type="InterPro" id="IPR002108">
    <property type="entry name" value="ADF-H"/>
</dbReference>
<dbReference type="InterPro" id="IPR029006">
    <property type="entry name" value="ADF-H/Gelsolin-like_dom_sf"/>
</dbReference>
<dbReference type="GO" id="GO:0005884">
    <property type="term" value="C:actin filament"/>
    <property type="evidence" value="ECO:0007669"/>
    <property type="project" value="TreeGrafter"/>
</dbReference>
<evidence type="ECO:0000256" key="2">
    <source>
        <dbReference type="ARBA" id="ARBA00022490"/>
    </source>
</evidence>
<dbReference type="SMART" id="SM00102">
    <property type="entry name" value="ADF"/>
    <property type="match status" value="1"/>
</dbReference>
<dbReference type="GO" id="GO:0030833">
    <property type="term" value="P:regulation of actin filament polymerization"/>
    <property type="evidence" value="ECO:0007669"/>
    <property type="project" value="TreeGrafter"/>
</dbReference>
<sequence length="192" mass="21533">MAATVDKEAMTKAYLDVRDDKVDANWAVFKYQDTNIVYTASGSDYEEFKSHFSGTETWRGKEMEPAFELPHDDCEDFSSFRPCSMCKNDHDKSLVLHFDFAEGERVYGYVRVETGDELSKRAKFAFITWIGESVPALKKAKVSTDKATVKSVIQNFAAEILTGDPEELSYEHVKTVLVKAGGANYGTGKSNH</sequence>
<feature type="domain" description="ADF-H" evidence="9">
    <location>
        <begin position="2"/>
        <end position="178"/>
    </location>
</feature>
<evidence type="ECO:0000256" key="4">
    <source>
        <dbReference type="ARBA" id="ARBA00023212"/>
    </source>
</evidence>
<dbReference type="PANTHER" id="PTHR10829">
    <property type="entry name" value="CORTACTIN AND DREBRIN"/>
    <property type="match status" value="1"/>
</dbReference>
<accession>A0AAD9PY12</accession>
<keyword evidence="3" id="KW-0009">Actin-binding</keyword>
<comment type="caution">
    <text evidence="10">The sequence shown here is derived from an EMBL/GenBank/DDBJ whole genome shotgun (WGS) entry which is preliminary data.</text>
</comment>
<dbReference type="PANTHER" id="PTHR10829:SF29">
    <property type="entry name" value="COACTOSIN-LIKE PROTEIN"/>
    <property type="match status" value="1"/>
</dbReference>
<dbReference type="Pfam" id="PF00241">
    <property type="entry name" value="Cofilin_ADF"/>
    <property type="match status" value="2"/>
</dbReference>
<evidence type="ECO:0000256" key="8">
    <source>
        <dbReference type="ARBA" id="ARBA00068121"/>
    </source>
</evidence>
<comment type="subcellular location">
    <subcellularLocation>
        <location evidence="1">Cytoplasm</location>
        <location evidence="1">Cytoskeleton</location>
    </subcellularLocation>
</comment>
<comment type="similarity">
    <text evidence="5">Belongs to the actin-binding proteins ADF family. Coactosin subfamily.</text>
</comment>
<dbReference type="PROSITE" id="PS51263">
    <property type="entry name" value="ADF_H"/>
    <property type="match status" value="1"/>
</dbReference>
<evidence type="ECO:0000256" key="1">
    <source>
        <dbReference type="ARBA" id="ARBA00004245"/>
    </source>
</evidence>
<dbReference type="CDD" id="cd11282">
    <property type="entry name" value="ADF_coactosin_like"/>
    <property type="match status" value="1"/>
</dbReference>
<evidence type="ECO:0000313" key="10">
    <source>
        <dbReference type="EMBL" id="KAK2550974.1"/>
    </source>
</evidence>
<protein>
    <recommendedName>
        <fullName evidence="8">Coactosin-like protein</fullName>
    </recommendedName>
</protein>
<comment type="subunit">
    <text evidence="7">Interacts with 5-lipoxygenase (ALOX5/5LO) in a calcium-independent manner. Binds to F-actin with a stoichiometry of 1:2.</text>
</comment>
<evidence type="ECO:0000256" key="7">
    <source>
        <dbReference type="ARBA" id="ARBA00062335"/>
    </source>
</evidence>
<dbReference type="Gene3D" id="3.40.20.10">
    <property type="entry name" value="Severin"/>
    <property type="match status" value="2"/>
</dbReference>
<evidence type="ECO:0000256" key="3">
    <source>
        <dbReference type="ARBA" id="ARBA00023203"/>
    </source>
</evidence>
<comment type="function">
    <text evidence="6">Binds to F-actin in a calcium-independent manner. Has no direct effect on actin depolymerization. Acts as a chaperone for ALOX5 (5LO), influencing both its stability and activity in leukotrienes synthesis.</text>
</comment>
<keyword evidence="4" id="KW-0206">Cytoskeleton</keyword>
<dbReference type="GO" id="GO:0030427">
    <property type="term" value="C:site of polarized growth"/>
    <property type="evidence" value="ECO:0007669"/>
    <property type="project" value="TreeGrafter"/>
</dbReference>
<reference evidence="10" key="1">
    <citation type="journal article" date="2023" name="G3 (Bethesda)">
        <title>Whole genome assembly and annotation of the endangered Caribbean coral Acropora cervicornis.</title>
        <authorList>
            <person name="Selwyn J.D."/>
            <person name="Vollmer S.V."/>
        </authorList>
    </citation>
    <scope>NUCLEOTIDE SEQUENCE</scope>
    <source>
        <strain evidence="10">K2</strain>
    </source>
</reference>
<evidence type="ECO:0000256" key="6">
    <source>
        <dbReference type="ARBA" id="ARBA00058385"/>
    </source>
</evidence>
<dbReference type="GO" id="GO:0051015">
    <property type="term" value="F:actin filament binding"/>
    <property type="evidence" value="ECO:0007669"/>
    <property type="project" value="TreeGrafter"/>
</dbReference>
<name>A0AAD9PY12_ACRCE</name>
<keyword evidence="11" id="KW-1185">Reference proteome</keyword>